<dbReference type="Pfam" id="PF00248">
    <property type="entry name" value="Aldo_ket_red"/>
    <property type="match status" value="1"/>
</dbReference>
<dbReference type="EMBL" id="RBDY01000046">
    <property type="protein sequence ID" value="RKN13479.1"/>
    <property type="molecule type" value="Genomic_DNA"/>
</dbReference>
<comment type="caution">
    <text evidence="2">The sequence shown here is derived from an EMBL/GenBank/DDBJ whole genome shotgun (WGS) entry which is preliminary data.</text>
</comment>
<evidence type="ECO:0000313" key="3">
    <source>
        <dbReference type="EMBL" id="RKN13479.1"/>
    </source>
</evidence>
<accession>A0A3A9VRG4</accession>
<reference evidence="4 5" key="1">
    <citation type="submission" date="2018-09" db="EMBL/GenBank/DDBJ databases">
        <title>Streptomyces sp. nov. DS1-2, an endophytic actinomycete isolated from roots of Dendrobium scabrilingue.</title>
        <authorList>
            <person name="Kuncharoen N."/>
            <person name="Kudo T."/>
            <person name="Ohkuma M."/>
            <person name="Yuki M."/>
            <person name="Tanasupawat S."/>
        </authorList>
    </citation>
    <scope>NUCLEOTIDE SEQUENCE [LARGE SCALE GENOMIC DNA]</scope>
    <source>
        <strain evidence="2 5">AZ1-7</strain>
        <strain evidence="3 4">DS1-2</strain>
    </source>
</reference>
<dbReference type="RefSeq" id="WP_120700571.1">
    <property type="nucleotide sequence ID" value="NZ_RBDX01000046.1"/>
</dbReference>
<dbReference type="InterPro" id="IPR036812">
    <property type="entry name" value="NAD(P)_OxRdtase_dom_sf"/>
</dbReference>
<dbReference type="OrthoDB" id="9773828at2"/>
<evidence type="ECO:0000313" key="5">
    <source>
        <dbReference type="Proteomes" id="UP000275024"/>
    </source>
</evidence>
<feature type="domain" description="NADP-dependent oxidoreductase" evidence="1">
    <location>
        <begin position="32"/>
        <end position="332"/>
    </location>
</feature>
<dbReference type="PANTHER" id="PTHR43312:SF1">
    <property type="entry name" value="NADP-DEPENDENT OXIDOREDUCTASE DOMAIN-CONTAINING PROTEIN"/>
    <property type="match status" value="1"/>
</dbReference>
<dbReference type="Proteomes" id="UP000275024">
    <property type="component" value="Unassembled WGS sequence"/>
</dbReference>
<sequence length="356" mass="38921">MQYRTIPGLGREVSSVGAGCWTIGGPAINDGRPIGWGGVCERAAFKGLLRAHALGVTLYDTADVYGLGRSERLLGRLLRETHRQELVISSKVGHFSGTARHPYLPQQMESQLATTLDNLGTDHLDLYHLHSDDFGPRDTHLGPAIATMHGLRARGIVRAIGMRAPHRLAAEWANDPAHPLGRQARRFLTLFRAIRPDVITVRYNLLSPLHPAGETDIFAFARAEGVGVLMKQVLGQGLLLGTQRARQAAGFSPADHRSRKSVDPDLLNAVEAALHRLAHRFGDRRGDLARVAVHYALHDHPHAAALVGFRDASQLNATLARVDEPLDNDDIAFARAVMTPARERMNAHDTAVHRAP</sequence>
<evidence type="ECO:0000313" key="2">
    <source>
        <dbReference type="EMBL" id="RKN03635.1"/>
    </source>
</evidence>
<dbReference type="SUPFAM" id="SSF51430">
    <property type="entry name" value="NAD(P)-linked oxidoreductase"/>
    <property type="match status" value="1"/>
</dbReference>
<name>A0A3A9VRG4_9ACTN</name>
<dbReference type="PANTHER" id="PTHR43312">
    <property type="entry name" value="D-THREO-ALDOSE 1-DEHYDROGENASE"/>
    <property type="match status" value="1"/>
</dbReference>
<keyword evidence="4" id="KW-1185">Reference proteome</keyword>
<dbReference type="InterPro" id="IPR053135">
    <property type="entry name" value="AKR2_Oxidoreductase"/>
</dbReference>
<evidence type="ECO:0000259" key="1">
    <source>
        <dbReference type="Pfam" id="PF00248"/>
    </source>
</evidence>
<proteinExistence type="predicted"/>
<dbReference type="Proteomes" id="UP000268652">
    <property type="component" value="Unassembled WGS sequence"/>
</dbReference>
<organism evidence="2 5">
    <name type="scientific">Streptomyces radicis</name>
    <dbReference type="NCBI Taxonomy" id="1750517"/>
    <lineage>
        <taxon>Bacteria</taxon>
        <taxon>Bacillati</taxon>
        <taxon>Actinomycetota</taxon>
        <taxon>Actinomycetes</taxon>
        <taxon>Kitasatosporales</taxon>
        <taxon>Streptomycetaceae</taxon>
        <taxon>Streptomyces</taxon>
    </lineage>
</organism>
<protein>
    <submittedName>
        <fullName evidence="2">Aldo/keto reductase</fullName>
    </submittedName>
</protein>
<dbReference type="Gene3D" id="3.20.20.100">
    <property type="entry name" value="NADP-dependent oxidoreductase domain"/>
    <property type="match status" value="1"/>
</dbReference>
<dbReference type="InterPro" id="IPR023210">
    <property type="entry name" value="NADP_OxRdtase_dom"/>
</dbReference>
<dbReference type="AlphaFoldDB" id="A0A3A9VRG4"/>
<dbReference type="EMBL" id="RBDX01000046">
    <property type="protein sequence ID" value="RKN03635.1"/>
    <property type="molecule type" value="Genomic_DNA"/>
</dbReference>
<evidence type="ECO:0000313" key="4">
    <source>
        <dbReference type="Proteomes" id="UP000268652"/>
    </source>
</evidence>
<gene>
    <name evidence="3" type="ORF">D7318_30935</name>
    <name evidence="2" type="ORF">D7319_30940</name>
</gene>